<dbReference type="KEGG" id="slf:JEQ17_41420"/>
<dbReference type="Proteomes" id="UP000595636">
    <property type="component" value="Chromosome"/>
</dbReference>
<keyword evidence="2" id="KW-1185">Reference proteome</keyword>
<evidence type="ECO:0000313" key="2">
    <source>
        <dbReference type="Proteomes" id="UP000595636"/>
    </source>
</evidence>
<dbReference type="AlphaFoldDB" id="A0A7T7L6H3"/>
<evidence type="ECO:0000313" key="1">
    <source>
        <dbReference type="EMBL" id="QQM47345.1"/>
    </source>
</evidence>
<sequence length="64" mass="6898">MAIELPTDLIDAERIAWQQIQTGALTVTAARAVHEGVTAFAEASGETRLAVEERLKLVVRHGEG</sequence>
<accession>A0A7T7L6H3</accession>
<dbReference type="RefSeq" id="WP_200402124.1">
    <property type="nucleotide sequence ID" value="NZ_CP066831.1"/>
</dbReference>
<organism evidence="1 2">
    <name type="scientific">Streptomyces liliifuscus</name>
    <dbReference type="NCBI Taxonomy" id="2797636"/>
    <lineage>
        <taxon>Bacteria</taxon>
        <taxon>Bacillati</taxon>
        <taxon>Actinomycetota</taxon>
        <taxon>Actinomycetes</taxon>
        <taxon>Kitasatosporales</taxon>
        <taxon>Streptomycetaceae</taxon>
        <taxon>Streptomyces</taxon>
    </lineage>
</organism>
<reference evidence="1 2" key="1">
    <citation type="submission" date="2020-12" db="EMBL/GenBank/DDBJ databases">
        <title>A novel species.</title>
        <authorList>
            <person name="Li K."/>
        </authorList>
    </citation>
    <scope>NUCLEOTIDE SEQUENCE [LARGE SCALE GENOMIC DNA]</scope>
    <source>
        <strain evidence="1 2">ZYC-3</strain>
    </source>
</reference>
<gene>
    <name evidence="1" type="ORF">JEQ17_41420</name>
</gene>
<proteinExistence type="predicted"/>
<protein>
    <submittedName>
        <fullName evidence="1">Uncharacterized protein</fullName>
    </submittedName>
</protein>
<dbReference type="EMBL" id="CP066831">
    <property type="protein sequence ID" value="QQM47345.1"/>
    <property type="molecule type" value="Genomic_DNA"/>
</dbReference>
<name>A0A7T7L6H3_9ACTN</name>